<dbReference type="STRING" id="284577.SAMN05216571_10797"/>
<keyword evidence="1" id="KW-1133">Transmembrane helix</keyword>
<dbReference type="GO" id="GO:0005886">
    <property type="term" value="C:plasma membrane"/>
    <property type="evidence" value="ECO:0007669"/>
    <property type="project" value="TreeGrafter"/>
</dbReference>
<name>A0A1G7SR88_9GAMM</name>
<feature type="transmembrane region" description="Helical" evidence="1">
    <location>
        <begin position="174"/>
        <end position="191"/>
    </location>
</feature>
<evidence type="ECO:0000313" key="2">
    <source>
        <dbReference type="EMBL" id="SDG25481.1"/>
    </source>
</evidence>
<dbReference type="EMBL" id="FNCI01000007">
    <property type="protein sequence ID" value="SDG25481.1"/>
    <property type="molecule type" value="Genomic_DNA"/>
</dbReference>
<evidence type="ECO:0000256" key="1">
    <source>
        <dbReference type="SAM" id="Phobius"/>
    </source>
</evidence>
<feature type="transmembrane region" description="Helical" evidence="1">
    <location>
        <begin position="110"/>
        <end position="133"/>
    </location>
</feature>
<dbReference type="OrthoDB" id="9130337at2"/>
<reference evidence="2 3" key="1">
    <citation type="submission" date="2016-10" db="EMBL/GenBank/DDBJ databases">
        <authorList>
            <person name="de Groot N.N."/>
        </authorList>
    </citation>
    <scope>NUCLEOTIDE SEQUENCE [LARGE SCALE GENOMIC DNA]</scope>
    <source>
        <strain evidence="2 3">BH539</strain>
    </source>
</reference>
<keyword evidence="1" id="KW-0812">Transmembrane</keyword>
<organism evidence="2 3">
    <name type="scientific">Onishia taeanensis</name>
    <dbReference type="NCBI Taxonomy" id="284577"/>
    <lineage>
        <taxon>Bacteria</taxon>
        <taxon>Pseudomonadati</taxon>
        <taxon>Pseudomonadota</taxon>
        <taxon>Gammaproteobacteria</taxon>
        <taxon>Oceanospirillales</taxon>
        <taxon>Halomonadaceae</taxon>
        <taxon>Onishia</taxon>
    </lineage>
</organism>
<dbReference type="PANTHER" id="PTHR42709:SF11">
    <property type="entry name" value="DEDA FAMILY PROTEIN"/>
    <property type="match status" value="1"/>
</dbReference>
<proteinExistence type="predicted"/>
<dbReference type="RefSeq" id="WP_092525901.1">
    <property type="nucleotide sequence ID" value="NZ_FNCI01000007.1"/>
</dbReference>
<dbReference type="AlphaFoldDB" id="A0A1G7SR88"/>
<feature type="transmembrane region" description="Helical" evidence="1">
    <location>
        <begin position="56"/>
        <end position="76"/>
    </location>
</feature>
<dbReference type="Proteomes" id="UP000198641">
    <property type="component" value="Unassembled WGS sequence"/>
</dbReference>
<dbReference type="InterPro" id="IPR051311">
    <property type="entry name" value="DedA_domain"/>
</dbReference>
<feature type="transmembrane region" description="Helical" evidence="1">
    <location>
        <begin position="21"/>
        <end position="50"/>
    </location>
</feature>
<sequence length="195" mass="20880">MLRSLTSARLWLARLSASRHALWLLGLASVLETLLVPIPIEVILIPWMLAEPQRRWRLAGVALAGNLFAALIGYGLGNLAMAQWGDALLPLFGGEAAYQTFQARFLEGGFMAILAVGIIPIPFQTAMLVAGASDYPLPLFLLAALIARGVRYFGLALLVALAGEAALGLWKRHARPVGAGLTVLAGVWLAWELMG</sequence>
<gene>
    <name evidence="2" type="ORF">SAMN05216571_10797</name>
</gene>
<keyword evidence="3" id="KW-1185">Reference proteome</keyword>
<protein>
    <submittedName>
        <fullName evidence="2">Membrane protein YqaA, SNARE-associated domain</fullName>
    </submittedName>
</protein>
<keyword evidence="1" id="KW-0472">Membrane</keyword>
<accession>A0A1G7SR88</accession>
<evidence type="ECO:0000313" key="3">
    <source>
        <dbReference type="Proteomes" id="UP000198641"/>
    </source>
</evidence>
<feature type="transmembrane region" description="Helical" evidence="1">
    <location>
        <begin position="139"/>
        <end position="162"/>
    </location>
</feature>
<dbReference type="PANTHER" id="PTHR42709">
    <property type="entry name" value="ALKALINE PHOSPHATASE LIKE PROTEIN"/>
    <property type="match status" value="1"/>
</dbReference>